<feature type="region of interest" description="Disordered" evidence="1">
    <location>
        <begin position="1"/>
        <end position="81"/>
    </location>
</feature>
<evidence type="ECO:0000313" key="3">
    <source>
        <dbReference type="Proteomes" id="UP000070444"/>
    </source>
</evidence>
<keyword evidence="3" id="KW-1185">Reference proteome</keyword>
<feature type="compositionally biased region" description="Polar residues" evidence="1">
    <location>
        <begin position="114"/>
        <end position="123"/>
    </location>
</feature>
<sequence length="137" mass="15267">MAHKRHKSAPAEANEGSGFRSKSEENSHNRNHPRNQAISNSNQTTVSTIQINLISEDSMNSDEQENSYIQNNPNGKSINQNSIHVIEGSPNFNYKDNSCAQKILEDDVTIQNPEQTNANSTNISDRDTQNIKQTSVL</sequence>
<feature type="compositionally biased region" description="Polar residues" evidence="1">
    <location>
        <begin position="34"/>
        <end position="58"/>
    </location>
</feature>
<dbReference type="AlphaFoldDB" id="A0A137P069"/>
<feature type="compositionally biased region" description="Polar residues" evidence="1">
    <location>
        <begin position="66"/>
        <end position="81"/>
    </location>
</feature>
<protein>
    <submittedName>
        <fullName evidence="2">Uncharacterized protein</fullName>
    </submittedName>
</protein>
<accession>A0A137P069</accession>
<name>A0A137P069_CONC2</name>
<evidence type="ECO:0000313" key="2">
    <source>
        <dbReference type="EMBL" id="KXN68264.1"/>
    </source>
</evidence>
<feature type="region of interest" description="Disordered" evidence="1">
    <location>
        <begin position="114"/>
        <end position="137"/>
    </location>
</feature>
<evidence type="ECO:0000256" key="1">
    <source>
        <dbReference type="SAM" id="MobiDB-lite"/>
    </source>
</evidence>
<reference evidence="2 3" key="1">
    <citation type="journal article" date="2015" name="Genome Biol. Evol.">
        <title>Phylogenomic analyses indicate that early fungi evolved digesting cell walls of algal ancestors of land plants.</title>
        <authorList>
            <person name="Chang Y."/>
            <person name="Wang S."/>
            <person name="Sekimoto S."/>
            <person name="Aerts A.L."/>
            <person name="Choi C."/>
            <person name="Clum A."/>
            <person name="LaButti K.M."/>
            <person name="Lindquist E.A."/>
            <person name="Yee Ngan C."/>
            <person name="Ohm R.A."/>
            <person name="Salamov A.A."/>
            <person name="Grigoriev I.V."/>
            <person name="Spatafora J.W."/>
            <person name="Berbee M.L."/>
        </authorList>
    </citation>
    <scope>NUCLEOTIDE SEQUENCE [LARGE SCALE GENOMIC DNA]</scope>
    <source>
        <strain evidence="2 3">NRRL 28638</strain>
    </source>
</reference>
<proteinExistence type="predicted"/>
<gene>
    <name evidence="2" type="ORF">CONCODRAFT_79833</name>
</gene>
<organism evidence="2 3">
    <name type="scientific">Conidiobolus coronatus (strain ATCC 28846 / CBS 209.66 / NRRL 28638)</name>
    <name type="common">Delacroixia coronata</name>
    <dbReference type="NCBI Taxonomy" id="796925"/>
    <lineage>
        <taxon>Eukaryota</taxon>
        <taxon>Fungi</taxon>
        <taxon>Fungi incertae sedis</taxon>
        <taxon>Zoopagomycota</taxon>
        <taxon>Entomophthoromycotina</taxon>
        <taxon>Entomophthoromycetes</taxon>
        <taxon>Entomophthorales</taxon>
        <taxon>Ancylistaceae</taxon>
        <taxon>Conidiobolus</taxon>
    </lineage>
</organism>
<dbReference type="Proteomes" id="UP000070444">
    <property type="component" value="Unassembled WGS sequence"/>
</dbReference>
<dbReference type="EMBL" id="KQ964586">
    <property type="protein sequence ID" value="KXN68264.1"/>
    <property type="molecule type" value="Genomic_DNA"/>
</dbReference>